<evidence type="ECO:0000259" key="1">
    <source>
        <dbReference type="Pfam" id="PF13460"/>
    </source>
</evidence>
<dbReference type="PANTHER" id="PTHR43162">
    <property type="match status" value="1"/>
</dbReference>
<dbReference type="EMBL" id="JAXAVV010000005">
    <property type="protein sequence ID" value="MDX8050189.1"/>
    <property type="molecule type" value="Genomic_DNA"/>
</dbReference>
<organism evidence="2 3">
    <name type="scientific">Lentzea kristufekii</name>
    <dbReference type="NCBI Taxonomy" id="3095430"/>
    <lineage>
        <taxon>Bacteria</taxon>
        <taxon>Bacillati</taxon>
        <taxon>Actinomycetota</taxon>
        <taxon>Actinomycetes</taxon>
        <taxon>Pseudonocardiales</taxon>
        <taxon>Pseudonocardiaceae</taxon>
        <taxon>Lentzea</taxon>
    </lineage>
</organism>
<dbReference type="InterPro" id="IPR036291">
    <property type="entry name" value="NAD(P)-bd_dom_sf"/>
</dbReference>
<dbReference type="Gene3D" id="3.40.50.720">
    <property type="entry name" value="NAD(P)-binding Rossmann-like Domain"/>
    <property type="match status" value="1"/>
</dbReference>
<feature type="domain" description="NAD(P)-binding" evidence="1">
    <location>
        <begin position="7"/>
        <end position="178"/>
    </location>
</feature>
<reference evidence="2 3" key="2">
    <citation type="submission" date="2023-11" db="EMBL/GenBank/DDBJ databases">
        <authorList>
            <person name="Lara A.C."/>
            <person name="Chronakova A."/>
        </authorList>
    </citation>
    <scope>NUCLEOTIDE SEQUENCE [LARGE SCALE GENOMIC DNA]</scope>
    <source>
        <strain evidence="2 3">BCCO 10_0798</strain>
    </source>
</reference>
<keyword evidence="3" id="KW-1185">Reference proteome</keyword>
<reference evidence="2 3" key="1">
    <citation type="submission" date="2023-11" db="EMBL/GenBank/DDBJ databases">
        <title>Lentzea sokolovensis, sp. nov., Lentzea kristufkii, sp. nov., and Lentzea miocenensis, sp. nov., rare actinobacteria from Sokolov Coal Basin, Miocene lacustrine sediment, Czech Republic.</title>
        <authorList>
            <person name="Lara A."/>
            <person name="Kotroba L."/>
            <person name="Nouioui I."/>
            <person name="Neumann-Schaal M."/>
            <person name="Mast Y."/>
            <person name="Chronakova A."/>
        </authorList>
    </citation>
    <scope>NUCLEOTIDE SEQUENCE [LARGE SCALE GENOMIC DNA]</scope>
    <source>
        <strain evidence="2 3">BCCO 10_0798</strain>
    </source>
</reference>
<name>A0ABU4TQ64_9PSEU</name>
<dbReference type="InterPro" id="IPR051604">
    <property type="entry name" value="Ergot_Alk_Oxidoreductase"/>
</dbReference>
<comment type="caution">
    <text evidence="2">The sequence shown here is derived from an EMBL/GenBank/DDBJ whole genome shotgun (WGS) entry which is preliminary data.</text>
</comment>
<dbReference type="RefSeq" id="WP_319984193.1">
    <property type="nucleotide sequence ID" value="NZ_JAXAVV010000005.1"/>
</dbReference>
<dbReference type="SUPFAM" id="SSF51735">
    <property type="entry name" value="NAD(P)-binding Rossmann-fold domains"/>
    <property type="match status" value="1"/>
</dbReference>
<sequence length="279" mass="30244">MTILVTGARGNVGRRVLQRLYAAGHSLRASGRNPAELDVPEGVETVALDLNDPETFVAALAGVSKVLLYAEPEGINAFLDVADKAGVEHIVLLSSDTLYLDDVESDPLAHHHKIVEDALISSGLPYTILRPGAFCTNAFLWSHALKAGDTIDQVFAESQVAPIHEDDIADVAVVALTEKTLENEILHLTGPESLTFRRELEIIGEVLGRDIVVNDLTREEGHAAMSPFVEADILRSLLNQWETGVGVTAVTSATAERITGKPARTFREWAEEYAQYLVA</sequence>
<accession>A0ABU4TQ64</accession>
<dbReference type="PANTHER" id="PTHR43162:SF1">
    <property type="entry name" value="PRESTALK A DIFFERENTIATION PROTEIN A"/>
    <property type="match status" value="1"/>
</dbReference>
<dbReference type="Proteomes" id="UP001271792">
    <property type="component" value="Unassembled WGS sequence"/>
</dbReference>
<dbReference type="InterPro" id="IPR016040">
    <property type="entry name" value="NAD(P)-bd_dom"/>
</dbReference>
<protein>
    <submittedName>
        <fullName evidence="2">NAD(P)H-binding protein</fullName>
    </submittedName>
</protein>
<gene>
    <name evidence="2" type="ORF">SK571_12435</name>
</gene>
<proteinExistence type="predicted"/>
<evidence type="ECO:0000313" key="3">
    <source>
        <dbReference type="Proteomes" id="UP001271792"/>
    </source>
</evidence>
<evidence type="ECO:0000313" key="2">
    <source>
        <dbReference type="EMBL" id="MDX8050189.1"/>
    </source>
</evidence>
<dbReference type="Pfam" id="PF13460">
    <property type="entry name" value="NAD_binding_10"/>
    <property type="match status" value="1"/>
</dbReference>